<evidence type="ECO:0000313" key="2">
    <source>
        <dbReference type="Proteomes" id="UP000010116"/>
    </source>
</evidence>
<organism evidence="1 2">
    <name type="scientific">SAR86 cluster bacterium SAR86B</name>
    <dbReference type="NCBI Taxonomy" id="1123867"/>
    <lineage>
        <taxon>Bacteria</taxon>
        <taxon>Pseudomonadati</taxon>
        <taxon>Pseudomonadota</taxon>
        <taxon>Gammaproteobacteria</taxon>
        <taxon>SAR86 cluster</taxon>
    </lineage>
</organism>
<reference evidence="1 2" key="1">
    <citation type="journal article" date="2012" name="ISME J.">
        <title>Genomic insights to SAR86, an abundant and uncultivated marine bacterial lineage.</title>
        <authorList>
            <person name="Dupont C.L."/>
            <person name="Rusch D.B."/>
            <person name="Yooseph S."/>
            <person name="Lombardo M.J."/>
            <person name="Richter R.A."/>
            <person name="Valas R."/>
            <person name="Novotny M."/>
            <person name="Yee-Greenbaum J."/>
            <person name="Selengut J.D."/>
            <person name="Haft D.H."/>
            <person name="Halpern A.L."/>
            <person name="Lasken R.S."/>
            <person name="Nealson K."/>
            <person name="Friedman R."/>
            <person name="Venter J.C."/>
        </authorList>
    </citation>
    <scope>NUCLEOTIDE SEQUENCE [LARGE SCALE GENOMIC DNA]</scope>
</reference>
<dbReference type="Proteomes" id="UP000010116">
    <property type="component" value="Unassembled WGS sequence"/>
</dbReference>
<sequence>MIEAKQLAKDLITQYGDDAEAIAMLKSAEYAANLDQENWYIWEQVIIYIKEITNLKILDS</sequence>
<gene>
    <name evidence="1" type="ORF">NT02SARS_0986</name>
</gene>
<proteinExistence type="predicted"/>
<dbReference type="HOGENOM" id="CLU_209869_0_0_6"/>
<name>J5KBK0_9GAMM</name>
<dbReference type="EMBL" id="JH611190">
    <property type="protein sequence ID" value="EJP72668.1"/>
    <property type="molecule type" value="Genomic_DNA"/>
</dbReference>
<evidence type="ECO:0000313" key="1">
    <source>
        <dbReference type="EMBL" id="EJP72668.1"/>
    </source>
</evidence>
<accession>J5KBK0</accession>
<protein>
    <submittedName>
        <fullName evidence="1">Uncharacterized protein</fullName>
    </submittedName>
</protein>
<dbReference type="AlphaFoldDB" id="J5KBK0"/>